<evidence type="ECO:0000256" key="5">
    <source>
        <dbReference type="ARBA" id="ARBA00022927"/>
    </source>
</evidence>
<sequence>MNLQLKKHWRIWLLVVFVLISTVALFGPLGDDAADEPTGDAAPEIEGEQQGDEMEAAQPDGDPDGEQPVGQVNGDVATASQITNLQFGLELSGGTQVRAPFIGMTVSNLEFGPDEQGDIEQTLQDELDLGTGDVRADAEDGTVEVFQDEYVGGIERSDFAAAMQEAGYSVDTGDVGMGVTGDTRDGVEDVLNDRLRERGLGGGSAAQVSAPGQQFMVVEVPGADRETVVDLIGERGQVEIWALFPGDDGDYETRSLLDQDDLADIGQARQDDGYYVPIRLDEQAGPRFGQAMRDHGFDQDGGVRCNYDLSRSLEENLDDEPGRCLMTVLDGEVVFAAGVNPNLSSSFASGAFDDDPSYRTTTTSFEDARDLEINMRAGALRTELDIDNRGTSFFLLPSLAERFKALSLVTGAAAIFAVAVMVFFRYRKPEVAAPMLLTAGSEVYILLGFAAAVGLPLDLSHIAGFIAVIGTGVDDLVIIADEIMQQGDVSTSKVFESRFKKAFWVIGAAAATTILAMSPLAVLSLGDLQGFAIITIVGVLIGVLITRPAYGDILRILVLEDD</sequence>
<dbReference type="InterPro" id="IPR048634">
    <property type="entry name" value="SecD_SecF_C"/>
</dbReference>
<evidence type="ECO:0000256" key="7">
    <source>
        <dbReference type="ARBA" id="ARBA00023010"/>
    </source>
</evidence>
<feature type="domain" description="Protein export membrane protein SecD/SecF C-terminal" evidence="11">
    <location>
        <begin position="397"/>
        <end position="544"/>
    </location>
</feature>
<protein>
    <recommendedName>
        <fullName evidence="9">Protein-export membrane protein SecD</fullName>
    </recommendedName>
</protein>
<evidence type="ECO:0000259" key="11">
    <source>
        <dbReference type="Pfam" id="PF02355"/>
    </source>
</evidence>
<feature type="transmembrane region" description="Helical" evidence="9">
    <location>
        <begin position="436"/>
        <end position="455"/>
    </location>
</feature>
<evidence type="ECO:0000256" key="3">
    <source>
        <dbReference type="ARBA" id="ARBA00022475"/>
    </source>
</evidence>
<evidence type="ECO:0000313" key="12">
    <source>
        <dbReference type="EMBL" id="CAI49352.1"/>
    </source>
</evidence>
<dbReference type="NCBIfam" id="NF006215">
    <property type="entry name" value="PRK08343.1-1"/>
    <property type="match status" value="1"/>
</dbReference>
<dbReference type="HOGENOM" id="CLU_007894_5_0_2"/>
<keyword evidence="2 9" id="KW-0813">Transport</keyword>
<comment type="subcellular location">
    <subcellularLocation>
        <location evidence="1 9">Cell membrane</location>
        <topology evidence="1 9">Multi-pass membrane protein</topology>
    </subcellularLocation>
</comment>
<dbReference type="AlphaFoldDB" id="A0A1U7EW94"/>
<gene>
    <name evidence="9 12" type="primary">secD</name>
    <name evidence="12" type="ordered locus">NP_2522A</name>
</gene>
<evidence type="ECO:0000256" key="1">
    <source>
        <dbReference type="ARBA" id="ARBA00004651"/>
    </source>
</evidence>
<proteinExistence type="inferred from homology"/>
<reference evidence="12 13" key="1">
    <citation type="journal article" date="2005" name="Genome Res.">
        <title>Living with two extremes: conclusions from the genome sequence of Natronomonas pharaonis.</title>
        <authorList>
            <person name="Falb M."/>
            <person name="Pfeiffer F."/>
            <person name="Palm P."/>
            <person name="Rodewald K."/>
            <person name="Hickmann V."/>
            <person name="Tittor J."/>
            <person name="Oesterhelt D."/>
        </authorList>
    </citation>
    <scope>NUCLEOTIDE SEQUENCE [LARGE SCALE GENOMIC DNA]</scope>
    <source>
        <strain evidence="13">ATCC 35678 / DSM 2160 / CIP 103997 / JCM 8858 / NBRC 14720 / NCIMB 2260 / Gabara</strain>
    </source>
</reference>
<dbReference type="Gene3D" id="1.20.1640.10">
    <property type="entry name" value="Multidrug efflux transporter AcrB transmembrane domain"/>
    <property type="match status" value="1"/>
</dbReference>
<keyword evidence="4 9" id="KW-0812">Transmembrane</keyword>
<feature type="transmembrane region" description="Helical" evidence="9">
    <location>
        <begin position="502"/>
        <end position="522"/>
    </location>
</feature>
<keyword evidence="5 9" id="KW-0653">Protein transport</keyword>
<dbReference type="GO" id="GO:0005886">
    <property type="term" value="C:plasma membrane"/>
    <property type="evidence" value="ECO:0007669"/>
    <property type="project" value="UniProtKB-SubCell"/>
</dbReference>
<dbReference type="EnsemblBacteria" id="CAI49352">
    <property type="protein sequence ID" value="CAI49352"/>
    <property type="gene ID" value="NP_2522A"/>
</dbReference>
<dbReference type="EMBL" id="CR936257">
    <property type="protein sequence ID" value="CAI49352.1"/>
    <property type="molecule type" value="Genomic_DNA"/>
</dbReference>
<dbReference type="HAMAP" id="MF_01463_A">
    <property type="entry name" value="SecD_A"/>
    <property type="match status" value="1"/>
</dbReference>
<accession>A0A1U7EW94</accession>
<comment type="similarity">
    <text evidence="9">Belongs to the SecD/SecF family. SecD subfamily.</text>
</comment>
<feature type="transmembrane region" description="Helical" evidence="9">
    <location>
        <begin position="528"/>
        <end position="546"/>
    </location>
</feature>
<dbReference type="InterPro" id="IPR022813">
    <property type="entry name" value="SecD/SecF_arch_bac"/>
</dbReference>
<name>A0A1U7EW94_NATPD</name>
<feature type="region of interest" description="Disordered" evidence="10">
    <location>
        <begin position="34"/>
        <end position="72"/>
    </location>
</feature>
<dbReference type="KEGG" id="nph:NP_2522A"/>
<dbReference type="eggNOG" id="arCOG03055">
    <property type="taxonomic scope" value="Archaea"/>
</dbReference>
<dbReference type="PANTHER" id="PTHR30081:SF1">
    <property type="entry name" value="PROTEIN TRANSLOCASE SUBUNIT SECD"/>
    <property type="match status" value="1"/>
</dbReference>
<dbReference type="GO" id="GO:0006605">
    <property type="term" value="P:protein targeting"/>
    <property type="evidence" value="ECO:0007669"/>
    <property type="project" value="UniProtKB-UniRule"/>
</dbReference>
<evidence type="ECO:0000313" key="13">
    <source>
        <dbReference type="Proteomes" id="UP000002698"/>
    </source>
</evidence>
<dbReference type="Gene3D" id="3.30.70.3400">
    <property type="match status" value="1"/>
</dbReference>
<organism evidence="12 13">
    <name type="scientific">Natronomonas pharaonis (strain ATCC 35678 / DSM 2160 / CIP 103997 / JCM 8858 / NBRC 14720 / NCIMB 2260 / Gabara)</name>
    <name type="common">Halobacterium pharaonis</name>
    <dbReference type="NCBI Taxonomy" id="348780"/>
    <lineage>
        <taxon>Archaea</taxon>
        <taxon>Methanobacteriati</taxon>
        <taxon>Methanobacteriota</taxon>
        <taxon>Stenosarchaea group</taxon>
        <taxon>Halobacteria</taxon>
        <taxon>Halobacteriales</taxon>
        <taxon>Natronomonadaceae</taxon>
        <taxon>Natronomonas</taxon>
    </lineage>
</organism>
<keyword evidence="3 9" id="KW-1003">Cell membrane</keyword>
<evidence type="ECO:0000256" key="6">
    <source>
        <dbReference type="ARBA" id="ARBA00022989"/>
    </source>
</evidence>
<dbReference type="Gene3D" id="3.30.1360.200">
    <property type="match status" value="1"/>
</dbReference>
<feature type="compositionally biased region" description="Acidic residues" evidence="10">
    <location>
        <begin position="34"/>
        <end position="65"/>
    </location>
</feature>
<evidence type="ECO:0000256" key="10">
    <source>
        <dbReference type="SAM" id="MobiDB-lite"/>
    </source>
</evidence>
<dbReference type="OrthoDB" id="146638at2157"/>
<dbReference type="SUPFAM" id="SSF82866">
    <property type="entry name" value="Multidrug efflux transporter AcrB transmembrane domain"/>
    <property type="match status" value="1"/>
</dbReference>
<evidence type="ECO:0000256" key="2">
    <source>
        <dbReference type="ARBA" id="ARBA00022448"/>
    </source>
</evidence>
<keyword evidence="7 9" id="KW-0811">Translocation</keyword>
<keyword evidence="6 9" id="KW-1133">Transmembrane helix</keyword>
<feature type="transmembrane region" description="Helical" evidence="9">
    <location>
        <begin position="461"/>
        <end position="481"/>
    </location>
</feature>
<dbReference type="STRING" id="348780.NP_2522A"/>
<dbReference type="Pfam" id="PF02355">
    <property type="entry name" value="SecD_SecF_C"/>
    <property type="match status" value="1"/>
</dbReference>
<evidence type="ECO:0000256" key="8">
    <source>
        <dbReference type="ARBA" id="ARBA00023136"/>
    </source>
</evidence>
<comment type="function">
    <text evidence="9">Involved in protein export.</text>
</comment>
<feature type="transmembrane region" description="Helical" evidence="9">
    <location>
        <begin position="405"/>
        <end position="424"/>
    </location>
</feature>
<comment type="subunit">
    <text evidence="9">Part of the protein translocation apparatus. Forms a complex with SecF.</text>
</comment>
<dbReference type="GeneID" id="3703200"/>
<feature type="transmembrane region" description="Helical" evidence="9">
    <location>
        <begin position="12"/>
        <end position="30"/>
    </location>
</feature>
<keyword evidence="13" id="KW-1185">Reference proteome</keyword>
<dbReference type="RefSeq" id="WP_011322978.1">
    <property type="nucleotide sequence ID" value="NC_007426.1"/>
</dbReference>
<dbReference type="GO" id="GO:0065002">
    <property type="term" value="P:intracellular protein transmembrane transport"/>
    <property type="evidence" value="ECO:0007669"/>
    <property type="project" value="UniProtKB-UniRule"/>
</dbReference>
<evidence type="ECO:0000256" key="4">
    <source>
        <dbReference type="ARBA" id="ARBA00022692"/>
    </source>
</evidence>
<dbReference type="Proteomes" id="UP000002698">
    <property type="component" value="Chromosome"/>
</dbReference>
<keyword evidence="8 9" id="KW-0472">Membrane</keyword>
<dbReference type="PANTHER" id="PTHR30081">
    <property type="entry name" value="PROTEIN-EXPORT MEMBRANE PROTEIN SEC"/>
    <property type="match status" value="1"/>
</dbReference>
<dbReference type="InterPro" id="IPR024912">
    <property type="entry name" value="SecD_arc"/>
</dbReference>
<evidence type="ECO:0000256" key="9">
    <source>
        <dbReference type="HAMAP-Rule" id="MF_01463"/>
    </source>
</evidence>